<dbReference type="Pfam" id="PF04002">
    <property type="entry name" value="RadC"/>
    <property type="match status" value="1"/>
</dbReference>
<accession>A0A1F5NY57</accession>
<dbReference type="InterPro" id="IPR037518">
    <property type="entry name" value="MPN"/>
</dbReference>
<dbReference type="PANTHER" id="PTHR30471">
    <property type="entry name" value="DNA REPAIR PROTEIN RADC"/>
    <property type="match status" value="1"/>
</dbReference>
<gene>
    <name evidence="8" type="ORF">A2846_00435</name>
</gene>
<evidence type="ECO:0000256" key="3">
    <source>
        <dbReference type="ARBA" id="ARBA00022801"/>
    </source>
</evidence>
<dbReference type="Gene3D" id="3.40.140.10">
    <property type="entry name" value="Cytidine Deaminase, domain 2"/>
    <property type="match status" value="1"/>
</dbReference>
<keyword evidence="5" id="KW-0482">Metalloprotease</keyword>
<dbReference type="GO" id="GO:0006508">
    <property type="term" value="P:proteolysis"/>
    <property type="evidence" value="ECO:0007669"/>
    <property type="project" value="UniProtKB-KW"/>
</dbReference>
<dbReference type="InterPro" id="IPR001405">
    <property type="entry name" value="UPF0758"/>
</dbReference>
<dbReference type="NCBIfam" id="NF000642">
    <property type="entry name" value="PRK00024.1"/>
    <property type="match status" value="1"/>
</dbReference>
<dbReference type="AlphaFoldDB" id="A0A1F5NY57"/>
<feature type="domain" description="MPN" evidence="7">
    <location>
        <begin position="108"/>
        <end position="229"/>
    </location>
</feature>
<dbReference type="CDD" id="cd08071">
    <property type="entry name" value="MPN_DUF2466"/>
    <property type="match status" value="1"/>
</dbReference>
<dbReference type="GO" id="GO:0008237">
    <property type="term" value="F:metallopeptidase activity"/>
    <property type="evidence" value="ECO:0007669"/>
    <property type="project" value="UniProtKB-KW"/>
</dbReference>
<evidence type="ECO:0000313" key="8">
    <source>
        <dbReference type="EMBL" id="OGE82597.1"/>
    </source>
</evidence>
<proteinExistence type="inferred from homology"/>
<keyword evidence="4" id="KW-0862">Zinc</keyword>
<dbReference type="PROSITE" id="PS50249">
    <property type="entry name" value="MPN"/>
    <property type="match status" value="1"/>
</dbReference>
<protein>
    <recommendedName>
        <fullName evidence="7">MPN domain-containing protein</fullName>
    </recommendedName>
</protein>
<dbReference type="SUPFAM" id="SSF47781">
    <property type="entry name" value="RuvA domain 2-like"/>
    <property type="match status" value="1"/>
</dbReference>
<keyword evidence="1" id="KW-0645">Protease</keyword>
<dbReference type="InterPro" id="IPR010994">
    <property type="entry name" value="RuvA_2-like"/>
</dbReference>
<keyword evidence="3" id="KW-0378">Hydrolase</keyword>
<keyword evidence="2" id="KW-0479">Metal-binding</keyword>
<dbReference type="Pfam" id="PF20582">
    <property type="entry name" value="UPF0758_N"/>
    <property type="match status" value="1"/>
</dbReference>
<evidence type="ECO:0000256" key="1">
    <source>
        <dbReference type="ARBA" id="ARBA00022670"/>
    </source>
</evidence>
<organism evidence="8 9">
    <name type="scientific">Candidatus Doudnabacteria bacterium RIFCSPHIGHO2_01_FULL_49_9</name>
    <dbReference type="NCBI Taxonomy" id="1817827"/>
    <lineage>
        <taxon>Bacteria</taxon>
        <taxon>Candidatus Doudnaibacteriota</taxon>
    </lineage>
</organism>
<evidence type="ECO:0000256" key="6">
    <source>
        <dbReference type="RuleBase" id="RU003797"/>
    </source>
</evidence>
<dbReference type="GO" id="GO:0046872">
    <property type="term" value="F:metal ion binding"/>
    <property type="evidence" value="ECO:0007669"/>
    <property type="project" value="UniProtKB-KW"/>
</dbReference>
<evidence type="ECO:0000259" key="7">
    <source>
        <dbReference type="PROSITE" id="PS50249"/>
    </source>
</evidence>
<dbReference type="Proteomes" id="UP000176339">
    <property type="component" value="Unassembled WGS sequence"/>
</dbReference>
<dbReference type="InterPro" id="IPR020891">
    <property type="entry name" value="UPF0758_CS"/>
</dbReference>
<evidence type="ECO:0000256" key="4">
    <source>
        <dbReference type="ARBA" id="ARBA00022833"/>
    </source>
</evidence>
<comment type="caution">
    <text evidence="8">The sequence shown here is derived from an EMBL/GenBank/DDBJ whole genome shotgun (WGS) entry which is preliminary data.</text>
</comment>
<evidence type="ECO:0000313" key="9">
    <source>
        <dbReference type="Proteomes" id="UP000176339"/>
    </source>
</evidence>
<dbReference type="InterPro" id="IPR046778">
    <property type="entry name" value="UPF0758_N"/>
</dbReference>
<evidence type="ECO:0000256" key="5">
    <source>
        <dbReference type="ARBA" id="ARBA00023049"/>
    </source>
</evidence>
<dbReference type="InterPro" id="IPR025657">
    <property type="entry name" value="RadC_JAB"/>
</dbReference>
<dbReference type="EMBL" id="MFEN01000068">
    <property type="protein sequence ID" value="OGE82597.1"/>
    <property type="molecule type" value="Genomic_DNA"/>
</dbReference>
<dbReference type="NCBIfam" id="TIGR00608">
    <property type="entry name" value="radc"/>
    <property type="match status" value="1"/>
</dbReference>
<dbReference type="PANTHER" id="PTHR30471:SF3">
    <property type="entry name" value="UPF0758 PROTEIN YEES-RELATED"/>
    <property type="match status" value="1"/>
</dbReference>
<reference evidence="8 9" key="1">
    <citation type="journal article" date="2016" name="Nat. Commun.">
        <title>Thousands of microbial genomes shed light on interconnected biogeochemical processes in an aquifer system.</title>
        <authorList>
            <person name="Anantharaman K."/>
            <person name="Brown C.T."/>
            <person name="Hug L.A."/>
            <person name="Sharon I."/>
            <person name="Castelle C.J."/>
            <person name="Probst A.J."/>
            <person name="Thomas B.C."/>
            <person name="Singh A."/>
            <person name="Wilkins M.J."/>
            <person name="Karaoz U."/>
            <person name="Brodie E.L."/>
            <person name="Williams K.H."/>
            <person name="Hubbard S.S."/>
            <person name="Banfield J.F."/>
        </authorList>
    </citation>
    <scope>NUCLEOTIDE SEQUENCE [LARGE SCALE GENOMIC DNA]</scope>
</reference>
<name>A0A1F5NY57_9BACT</name>
<evidence type="ECO:0000256" key="2">
    <source>
        <dbReference type="ARBA" id="ARBA00022723"/>
    </source>
</evidence>
<dbReference type="PROSITE" id="PS01302">
    <property type="entry name" value="UPF0758"/>
    <property type="match status" value="1"/>
</dbReference>
<sequence length="229" mass="25616">MDTTSQKLNIKIADLPRVDRPREKLEKDGPGKLSTSELLAIILRTGFEGTNVVELSKKILQRFGEAGLASATLDELREVKGLGGSKALQILAGIELGKRVLKGKKSALVLSPQDVWNELKEIRNHKKEHFVVFYLDTRNQEIKREVISVGTLNANLVHPREVFEPAIQSHCAQIIVSHNHPSGDPEPSEEDLQITRRLQEAGNILGIELLDHIIIARETFLSFKEKNLL</sequence>
<comment type="similarity">
    <text evidence="6">Belongs to the UPF0758 family.</text>
</comment>